<gene>
    <name evidence="2" type="ORF">ANN_00354</name>
</gene>
<proteinExistence type="predicted"/>
<sequence length="138" mass="14681">MTEEPEQPFPPPPTEEEVKASQQPDDADQPSIEEPSLSEDPLGEDATVAEVTEVTEIADEPDDPADDLPTDSAPFPISSSTGSEEDTYTGPSTAENSQSQPVEQPKTVPTSAVGEGNIPDELEPHQLAQLQDLKESNA</sequence>
<evidence type="ECO:0000256" key="1">
    <source>
        <dbReference type="SAM" id="MobiDB-lite"/>
    </source>
</evidence>
<feature type="compositionally biased region" description="Acidic residues" evidence="1">
    <location>
        <begin position="56"/>
        <end position="69"/>
    </location>
</feature>
<organism evidence="2 3">
    <name type="scientific">Periplaneta americana</name>
    <name type="common">American cockroach</name>
    <name type="synonym">Blatta americana</name>
    <dbReference type="NCBI Taxonomy" id="6978"/>
    <lineage>
        <taxon>Eukaryota</taxon>
        <taxon>Metazoa</taxon>
        <taxon>Ecdysozoa</taxon>
        <taxon>Arthropoda</taxon>
        <taxon>Hexapoda</taxon>
        <taxon>Insecta</taxon>
        <taxon>Pterygota</taxon>
        <taxon>Neoptera</taxon>
        <taxon>Polyneoptera</taxon>
        <taxon>Dictyoptera</taxon>
        <taxon>Blattodea</taxon>
        <taxon>Blattoidea</taxon>
        <taxon>Blattidae</taxon>
        <taxon>Blattinae</taxon>
        <taxon>Periplaneta</taxon>
    </lineage>
</organism>
<reference evidence="2 3" key="1">
    <citation type="journal article" date="2022" name="Allergy">
        <title>Genome assembly and annotation of Periplaneta americana reveal a comprehensive cockroach allergen profile.</title>
        <authorList>
            <person name="Wang L."/>
            <person name="Xiong Q."/>
            <person name="Saelim N."/>
            <person name="Wang L."/>
            <person name="Nong W."/>
            <person name="Wan A.T."/>
            <person name="Shi M."/>
            <person name="Liu X."/>
            <person name="Cao Q."/>
            <person name="Hui J.H.L."/>
            <person name="Sookrung N."/>
            <person name="Leung T.F."/>
            <person name="Tungtrongchitr A."/>
            <person name="Tsui S.K.W."/>
        </authorList>
    </citation>
    <scope>NUCLEOTIDE SEQUENCE [LARGE SCALE GENOMIC DNA]</scope>
    <source>
        <strain evidence="2">PWHHKU_190912</strain>
    </source>
</reference>
<evidence type="ECO:0000313" key="3">
    <source>
        <dbReference type="Proteomes" id="UP001148838"/>
    </source>
</evidence>
<feature type="region of interest" description="Disordered" evidence="1">
    <location>
        <begin position="1"/>
        <end position="138"/>
    </location>
</feature>
<evidence type="ECO:0000313" key="2">
    <source>
        <dbReference type="EMBL" id="KAJ4448962.1"/>
    </source>
</evidence>
<keyword evidence="3" id="KW-1185">Reference proteome</keyword>
<feature type="compositionally biased region" description="Polar residues" evidence="1">
    <location>
        <begin position="89"/>
        <end position="110"/>
    </location>
</feature>
<comment type="caution">
    <text evidence="2">The sequence shown here is derived from an EMBL/GenBank/DDBJ whole genome shotgun (WGS) entry which is preliminary data.</text>
</comment>
<accession>A0ABQ8TQP6</accession>
<protein>
    <submittedName>
        <fullName evidence="2">Uncharacterized protein</fullName>
    </submittedName>
</protein>
<dbReference type="EMBL" id="JAJSOF020000003">
    <property type="protein sequence ID" value="KAJ4448962.1"/>
    <property type="molecule type" value="Genomic_DNA"/>
</dbReference>
<name>A0ABQ8TQP6_PERAM</name>
<dbReference type="Proteomes" id="UP001148838">
    <property type="component" value="Unassembled WGS sequence"/>
</dbReference>